<sequence length="419" mass="47140">MMARRLIPNLGQWSSRIFGVECDKKSAVYFALRVDRQADPRGKELKQLFGDGKAFSFHIHCEDRIQRSKIYELLQDKVSSIPSTDCTIMDMSSFLPNAKQSASKGFLLTYSSDSPLTEKVIEDLQQVEAVSVCSYFQERDGMWWQKHLSQKGGGSEICPRYCITLTEKPEVCPTVLNIINNDVFYSFEEAYKVLVECRDIIPESQAVLNLVDQRLDLTERGKFPVIVIEGLDATGKTTLTESLTQTVNGVLLKSPPESLAPLRKRFDCEPPLIRRAFYALGNYITAGQIARESSKAPVIVDRYWHSTAAYAIATAVRGGLGKLPAGGSEVYRWPEDLLRPSLVLLLTLDPAERQSRLRGRGLAHTREEAELEANNLFRQKVEEAYRRIEDPACVIVDASPSPDKVLQQVLLLIKNKCHL</sequence>
<dbReference type="PANTHER" id="PTHR10344">
    <property type="entry name" value="THYMIDYLATE KINASE"/>
    <property type="match status" value="1"/>
</dbReference>
<evidence type="ECO:0000256" key="6">
    <source>
        <dbReference type="ARBA" id="ARBA00022840"/>
    </source>
</evidence>
<comment type="catalytic activity">
    <reaction evidence="11">
        <text>CMP + ATP = CDP + ADP</text>
        <dbReference type="Rhea" id="RHEA:11600"/>
        <dbReference type="ChEBI" id="CHEBI:30616"/>
        <dbReference type="ChEBI" id="CHEBI:58069"/>
        <dbReference type="ChEBI" id="CHEBI:60377"/>
        <dbReference type="ChEBI" id="CHEBI:456216"/>
        <dbReference type="EC" id="2.7.4.14"/>
    </reaction>
</comment>
<keyword evidence="4" id="KW-0547">Nucleotide-binding</keyword>
<evidence type="ECO:0000256" key="15">
    <source>
        <dbReference type="ARBA" id="ARBA00076149"/>
    </source>
</evidence>
<keyword evidence="18" id="KW-1185">Reference proteome</keyword>
<evidence type="ECO:0000313" key="18">
    <source>
        <dbReference type="Proteomes" id="UP001591681"/>
    </source>
</evidence>
<dbReference type="FunFam" id="3.40.50.300:FF:001133">
    <property type="entry name" value="UMP-CMP kinase 2, mitochondrial"/>
    <property type="match status" value="1"/>
</dbReference>
<evidence type="ECO:0000256" key="13">
    <source>
        <dbReference type="ARBA" id="ARBA00066590"/>
    </source>
</evidence>
<keyword evidence="5" id="KW-0418">Kinase</keyword>
<keyword evidence="6" id="KW-0067">ATP-binding</keyword>
<keyword evidence="8" id="KW-0665">Pyrimidine biosynthesis</keyword>
<comment type="catalytic activity">
    <reaction evidence="12">
        <text>dCMP + ATP = dCDP + ADP</text>
        <dbReference type="Rhea" id="RHEA:25094"/>
        <dbReference type="ChEBI" id="CHEBI:30616"/>
        <dbReference type="ChEBI" id="CHEBI:57566"/>
        <dbReference type="ChEBI" id="CHEBI:58593"/>
        <dbReference type="ChEBI" id="CHEBI:456216"/>
        <dbReference type="EC" id="2.7.4.14"/>
    </reaction>
</comment>
<comment type="subcellular location">
    <subcellularLocation>
        <location evidence="1">Mitochondrion</location>
    </subcellularLocation>
</comment>
<dbReference type="SUPFAM" id="SSF52540">
    <property type="entry name" value="P-loop containing nucleoside triphosphate hydrolases"/>
    <property type="match status" value="1"/>
</dbReference>
<dbReference type="Pfam" id="PF02223">
    <property type="entry name" value="Thymidylate_kin"/>
    <property type="match status" value="1"/>
</dbReference>
<feature type="domain" description="Thymidylate kinase-like" evidence="16">
    <location>
        <begin position="228"/>
        <end position="408"/>
    </location>
</feature>
<keyword evidence="9" id="KW-0175">Coiled coil</keyword>
<evidence type="ECO:0000256" key="7">
    <source>
        <dbReference type="ARBA" id="ARBA00022946"/>
    </source>
</evidence>
<evidence type="ECO:0000256" key="14">
    <source>
        <dbReference type="ARBA" id="ARBA00070686"/>
    </source>
</evidence>
<evidence type="ECO:0000256" key="5">
    <source>
        <dbReference type="ARBA" id="ARBA00022777"/>
    </source>
</evidence>
<comment type="caution">
    <text evidence="17">The sequence shown here is derived from an EMBL/GenBank/DDBJ whole genome shotgun (WGS) entry which is preliminary data.</text>
</comment>
<evidence type="ECO:0000256" key="11">
    <source>
        <dbReference type="ARBA" id="ARBA00051396"/>
    </source>
</evidence>
<dbReference type="PANTHER" id="PTHR10344:SF4">
    <property type="entry name" value="UMP-CMP KINASE 2, MITOCHONDRIAL"/>
    <property type="match status" value="1"/>
</dbReference>
<evidence type="ECO:0000256" key="10">
    <source>
        <dbReference type="ARBA" id="ARBA00023128"/>
    </source>
</evidence>
<keyword evidence="10" id="KW-0496">Mitochondrion</keyword>
<dbReference type="EC" id="2.7.4.14" evidence="13"/>
<evidence type="ECO:0000259" key="16">
    <source>
        <dbReference type="Pfam" id="PF02223"/>
    </source>
</evidence>
<dbReference type="InterPro" id="IPR039430">
    <property type="entry name" value="Thymidylate_kin-like_dom"/>
</dbReference>
<dbReference type="InterPro" id="IPR027417">
    <property type="entry name" value="P-loop_NTPase"/>
</dbReference>
<evidence type="ECO:0000256" key="9">
    <source>
        <dbReference type="ARBA" id="ARBA00023054"/>
    </source>
</evidence>
<dbReference type="GO" id="GO:0006221">
    <property type="term" value="P:pyrimidine nucleotide biosynthetic process"/>
    <property type="evidence" value="ECO:0007669"/>
    <property type="project" value="UniProtKB-KW"/>
</dbReference>
<comment type="similarity">
    <text evidence="2">Belongs to the thymidylate kinase family.</text>
</comment>
<organism evidence="17 18">
    <name type="scientific">Coilia grayii</name>
    <name type="common">Gray's grenadier anchovy</name>
    <dbReference type="NCBI Taxonomy" id="363190"/>
    <lineage>
        <taxon>Eukaryota</taxon>
        <taxon>Metazoa</taxon>
        <taxon>Chordata</taxon>
        <taxon>Craniata</taxon>
        <taxon>Vertebrata</taxon>
        <taxon>Euteleostomi</taxon>
        <taxon>Actinopterygii</taxon>
        <taxon>Neopterygii</taxon>
        <taxon>Teleostei</taxon>
        <taxon>Clupei</taxon>
        <taxon>Clupeiformes</taxon>
        <taxon>Clupeoidei</taxon>
        <taxon>Engraulidae</taxon>
        <taxon>Coilinae</taxon>
        <taxon>Coilia</taxon>
    </lineage>
</organism>
<evidence type="ECO:0000256" key="3">
    <source>
        <dbReference type="ARBA" id="ARBA00022679"/>
    </source>
</evidence>
<protein>
    <recommendedName>
        <fullName evidence="14">UMP-CMP kinase 2, mitochondrial</fullName>
        <ecNumber evidence="13">2.7.4.14</ecNumber>
    </recommendedName>
    <alternativeName>
        <fullName evidence="15">Nucleoside-diphosphate kinase</fullName>
    </alternativeName>
</protein>
<dbReference type="Proteomes" id="UP001591681">
    <property type="component" value="Unassembled WGS sequence"/>
</dbReference>
<dbReference type="InterPro" id="IPR014505">
    <property type="entry name" value="UMP-CMP_kinase_2"/>
</dbReference>
<dbReference type="GO" id="GO:0005524">
    <property type="term" value="F:ATP binding"/>
    <property type="evidence" value="ECO:0007669"/>
    <property type="project" value="UniProtKB-KW"/>
</dbReference>
<name>A0ABD1KI25_9TELE</name>
<evidence type="ECO:0000256" key="8">
    <source>
        <dbReference type="ARBA" id="ARBA00022975"/>
    </source>
</evidence>
<dbReference type="GO" id="GO:0016301">
    <property type="term" value="F:kinase activity"/>
    <property type="evidence" value="ECO:0007669"/>
    <property type="project" value="UniProtKB-KW"/>
</dbReference>
<dbReference type="EMBL" id="JBHFQA010000005">
    <property type="protein sequence ID" value="KAL2098790.1"/>
    <property type="molecule type" value="Genomic_DNA"/>
</dbReference>
<keyword evidence="3" id="KW-0808">Transferase</keyword>
<gene>
    <name evidence="17" type="ORF">ACEWY4_005270</name>
</gene>
<dbReference type="PIRSF" id="PIRSF019736">
    <property type="entry name" value="dTMP_TKRP1"/>
    <property type="match status" value="1"/>
</dbReference>
<evidence type="ECO:0000256" key="4">
    <source>
        <dbReference type="ARBA" id="ARBA00022741"/>
    </source>
</evidence>
<evidence type="ECO:0000256" key="1">
    <source>
        <dbReference type="ARBA" id="ARBA00004173"/>
    </source>
</evidence>
<dbReference type="GO" id="GO:0005739">
    <property type="term" value="C:mitochondrion"/>
    <property type="evidence" value="ECO:0007669"/>
    <property type="project" value="UniProtKB-SubCell"/>
</dbReference>
<evidence type="ECO:0000256" key="2">
    <source>
        <dbReference type="ARBA" id="ARBA00009776"/>
    </source>
</evidence>
<accession>A0ABD1KI25</accession>
<evidence type="ECO:0000313" key="17">
    <source>
        <dbReference type="EMBL" id="KAL2098790.1"/>
    </source>
</evidence>
<evidence type="ECO:0000256" key="12">
    <source>
        <dbReference type="ARBA" id="ARBA00051598"/>
    </source>
</evidence>
<reference evidence="17 18" key="1">
    <citation type="submission" date="2024-09" db="EMBL/GenBank/DDBJ databases">
        <title>A chromosome-level genome assembly of Gray's grenadier anchovy, Coilia grayii.</title>
        <authorList>
            <person name="Fu Z."/>
        </authorList>
    </citation>
    <scope>NUCLEOTIDE SEQUENCE [LARGE SCALE GENOMIC DNA]</scope>
    <source>
        <strain evidence="17">G4</strain>
        <tissue evidence="17">Muscle</tissue>
    </source>
</reference>
<proteinExistence type="inferred from homology"/>
<keyword evidence="7" id="KW-0809">Transit peptide</keyword>
<dbReference type="Gene3D" id="3.40.50.300">
    <property type="entry name" value="P-loop containing nucleotide triphosphate hydrolases"/>
    <property type="match status" value="1"/>
</dbReference>
<dbReference type="AlphaFoldDB" id="A0ABD1KI25"/>